<dbReference type="InterPro" id="IPR024932">
    <property type="entry name" value="ApbE"/>
</dbReference>
<dbReference type="SUPFAM" id="SSF143631">
    <property type="entry name" value="ApbE-like"/>
    <property type="match status" value="1"/>
</dbReference>
<feature type="binding site" evidence="11">
    <location>
        <position position="296"/>
    </location>
    <ligand>
        <name>Mg(2+)</name>
        <dbReference type="ChEBI" id="CHEBI:18420"/>
    </ligand>
</feature>
<comment type="similarity">
    <text evidence="10 12">Belongs to the ApbE family.</text>
</comment>
<evidence type="ECO:0000256" key="12">
    <source>
        <dbReference type="RuleBase" id="RU363002"/>
    </source>
</evidence>
<keyword evidence="14" id="KW-1185">Reference proteome</keyword>
<comment type="cofactor">
    <cofactor evidence="11">
        <name>Mg(2+)</name>
        <dbReference type="ChEBI" id="CHEBI:18420"/>
    </cofactor>
    <cofactor evidence="11">
        <name>Mn(2+)</name>
        <dbReference type="ChEBI" id="CHEBI:29035"/>
    </cofactor>
    <text evidence="11">Magnesium. Can also use manganese.</text>
</comment>
<keyword evidence="12" id="KW-0449">Lipoprotein</keyword>
<dbReference type="Pfam" id="PF02424">
    <property type="entry name" value="ApbE"/>
    <property type="match status" value="1"/>
</dbReference>
<dbReference type="GO" id="GO:0046872">
    <property type="term" value="F:metal ion binding"/>
    <property type="evidence" value="ECO:0007669"/>
    <property type="project" value="UniProtKB-UniRule"/>
</dbReference>
<dbReference type="PANTHER" id="PTHR30040:SF2">
    <property type="entry name" value="FAD:PROTEIN FMN TRANSFERASE"/>
    <property type="match status" value="1"/>
</dbReference>
<evidence type="ECO:0000256" key="10">
    <source>
        <dbReference type="PIRNR" id="PIRNR006268"/>
    </source>
</evidence>
<evidence type="ECO:0000256" key="1">
    <source>
        <dbReference type="ARBA" id="ARBA00011955"/>
    </source>
</evidence>
<keyword evidence="7 10" id="KW-0460">Magnesium</keyword>
<comment type="catalytic activity">
    <reaction evidence="9 10 12">
        <text>L-threonyl-[protein] + FAD = FMN-L-threonyl-[protein] + AMP + H(+)</text>
        <dbReference type="Rhea" id="RHEA:36847"/>
        <dbReference type="Rhea" id="RHEA-COMP:11060"/>
        <dbReference type="Rhea" id="RHEA-COMP:11061"/>
        <dbReference type="ChEBI" id="CHEBI:15378"/>
        <dbReference type="ChEBI" id="CHEBI:30013"/>
        <dbReference type="ChEBI" id="CHEBI:57692"/>
        <dbReference type="ChEBI" id="CHEBI:74257"/>
        <dbReference type="ChEBI" id="CHEBI:456215"/>
        <dbReference type="EC" id="2.7.1.180"/>
    </reaction>
</comment>
<keyword evidence="12" id="KW-0997">Cell inner membrane</keyword>
<comment type="function">
    <text evidence="12">Flavin transferase that catalyzes the transfer of the FMN moiety of FAD and its covalent binding to the hydroxyl group of a threonine residue in a target flavoprotein.</text>
</comment>
<accession>A0A5C6ZQN5</accession>
<dbReference type="AlphaFoldDB" id="A0A5C6ZQN5"/>
<dbReference type="RefSeq" id="WP_146933697.1">
    <property type="nucleotide sequence ID" value="NZ_CBCSHZ010000018.1"/>
</dbReference>
<dbReference type="PIRSF" id="PIRSF006268">
    <property type="entry name" value="ApbE"/>
    <property type="match status" value="1"/>
</dbReference>
<dbReference type="Gene3D" id="3.10.520.10">
    <property type="entry name" value="ApbE-like domains"/>
    <property type="match status" value="1"/>
</dbReference>
<dbReference type="GO" id="GO:0016740">
    <property type="term" value="F:transferase activity"/>
    <property type="evidence" value="ECO:0007669"/>
    <property type="project" value="UniProtKB-UniRule"/>
</dbReference>
<dbReference type="EMBL" id="VORY01000019">
    <property type="protein sequence ID" value="TXD92611.1"/>
    <property type="molecule type" value="Genomic_DNA"/>
</dbReference>
<evidence type="ECO:0000256" key="4">
    <source>
        <dbReference type="ARBA" id="ARBA00022679"/>
    </source>
</evidence>
<reference evidence="13 14" key="1">
    <citation type="submission" date="2019-08" db="EMBL/GenBank/DDBJ databases">
        <title>Genome sequence of Gillisia hiemivivida IC154 (type strain).</title>
        <authorList>
            <person name="Bowman J.P."/>
        </authorList>
    </citation>
    <scope>NUCLEOTIDE SEQUENCE [LARGE SCALE GENOMIC DNA]</scope>
    <source>
        <strain evidence="13 14">IC154</strain>
    </source>
</reference>
<protein>
    <recommendedName>
        <fullName evidence="2 10">FAD:protein FMN transferase</fullName>
        <ecNumber evidence="1 10">2.7.1.180</ecNumber>
    </recommendedName>
    <alternativeName>
        <fullName evidence="8 10">Flavin transferase</fullName>
    </alternativeName>
</protein>
<gene>
    <name evidence="13" type="ORF">ES724_13305</name>
</gene>
<keyword evidence="5 10" id="KW-0479">Metal-binding</keyword>
<dbReference type="EC" id="2.7.1.180" evidence="1 10"/>
<keyword evidence="3 10" id="KW-0285">Flavoprotein</keyword>
<comment type="caution">
    <text evidence="13">The sequence shown here is derived from an EMBL/GenBank/DDBJ whole genome shotgun (WGS) entry which is preliminary data.</text>
</comment>
<name>A0A5C6ZQN5_9FLAO</name>
<evidence type="ECO:0000313" key="14">
    <source>
        <dbReference type="Proteomes" id="UP000321367"/>
    </source>
</evidence>
<sequence>MKDYKRFKLKTILPIFISAILLSGCSKNQEAQIFVGEALGTTYQVKFFHKTELPLQKGLDSIFEVINRSMSTYQTDSDISKINAGDTSIVVDDNFREVLKASEKIYSESRGFFDPTVGNLVNAYGFGPEKRNNSLNSRVIDSMLQYVGLNKIKLSAENRIIKDLPGIYLDFNAIAKGYTVDVIAEYLNSKKVQNYLVEVGGELVAKGTNIKSEEPWIVAIDDPLQTEGNRVFEATLFLKNRGMATSGNYRKFRLDSSTGQRYVHTINPKSGKSEKSNLLSASVLAKNCTLADGYATAFMALGLERSQEMLSRIEDVDVYFIYAEENEEVKVFSTSGFKDVLRQE</sequence>
<evidence type="ECO:0000256" key="9">
    <source>
        <dbReference type="ARBA" id="ARBA00048540"/>
    </source>
</evidence>
<dbReference type="PANTHER" id="PTHR30040">
    <property type="entry name" value="THIAMINE BIOSYNTHESIS LIPOPROTEIN APBE"/>
    <property type="match status" value="1"/>
</dbReference>
<evidence type="ECO:0000256" key="8">
    <source>
        <dbReference type="ARBA" id="ARBA00031306"/>
    </source>
</evidence>
<evidence type="ECO:0000256" key="3">
    <source>
        <dbReference type="ARBA" id="ARBA00022630"/>
    </source>
</evidence>
<evidence type="ECO:0000256" key="11">
    <source>
        <dbReference type="PIRSR" id="PIRSR006268-2"/>
    </source>
</evidence>
<evidence type="ECO:0000256" key="6">
    <source>
        <dbReference type="ARBA" id="ARBA00022827"/>
    </source>
</evidence>
<comment type="subcellular location">
    <subcellularLocation>
        <location evidence="12">Cell inner membrane</location>
        <topology evidence="12">Lipid-anchor</topology>
        <orientation evidence="12">Periplasmic side</orientation>
    </subcellularLocation>
</comment>
<dbReference type="Proteomes" id="UP000321367">
    <property type="component" value="Unassembled WGS sequence"/>
</dbReference>
<dbReference type="GO" id="GO:0005886">
    <property type="term" value="C:plasma membrane"/>
    <property type="evidence" value="ECO:0007669"/>
    <property type="project" value="UniProtKB-SubCell"/>
</dbReference>
<evidence type="ECO:0000256" key="7">
    <source>
        <dbReference type="ARBA" id="ARBA00022842"/>
    </source>
</evidence>
<organism evidence="13 14">
    <name type="scientific">Gillisia hiemivivida</name>
    <dbReference type="NCBI Taxonomy" id="291190"/>
    <lineage>
        <taxon>Bacteria</taxon>
        <taxon>Pseudomonadati</taxon>
        <taxon>Bacteroidota</taxon>
        <taxon>Flavobacteriia</taxon>
        <taxon>Flavobacteriales</taxon>
        <taxon>Flavobacteriaceae</taxon>
        <taxon>Gillisia</taxon>
    </lineage>
</organism>
<keyword evidence="12" id="KW-1003">Cell membrane</keyword>
<feature type="binding site" evidence="11">
    <location>
        <position position="292"/>
    </location>
    <ligand>
        <name>Mg(2+)</name>
        <dbReference type="ChEBI" id="CHEBI:18420"/>
    </ligand>
</feature>
<dbReference type="PROSITE" id="PS51257">
    <property type="entry name" value="PROKAR_LIPOPROTEIN"/>
    <property type="match status" value="1"/>
</dbReference>
<evidence type="ECO:0000256" key="2">
    <source>
        <dbReference type="ARBA" id="ARBA00016337"/>
    </source>
</evidence>
<evidence type="ECO:0000313" key="13">
    <source>
        <dbReference type="EMBL" id="TXD92611.1"/>
    </source>
</evidence>
<keyword evidence="6 10" id="KW-0274">FAD</keyword>
<dbReference type="OrthoDB" id="9778595at2"/>
<dbReference type="InterPro" id="IPR003374">
    <property type="entry name" value="ApbE-like_sf"/>
</dbReference>
<proteinExistence type="inferred from homology"/>
<keyword evidence="4 10" id="KW-0808">Transferase</keyword>
<evidence type="ECO:0000256" key="5">
    <source>
        <dbReference type="ARBA" id="ARBA00022723"/>
    </source>
</evidence>
<keyword evidence="12" id="KW-0472">Membrane</keyword>
<feature type="binding site" evidence="11">
    <location>
        <position position="173"/>
    </location>
    <ligand>
        <name>Mg(2+)</name>
        <dbReference type="ChEBI" id="CHEBI:18420"/>
    </ligand>
</feature>